<dbReference type="eggNOG" id="ENOG502RYT8">
    <property type="taxonomic scope" value="Eukaryota"/>
</dbReference>
<dbReference type="GO" id="GO:0008999">
    <property type="term" value="F:protein-N-terminal-alanine acetyltransferase activity"/>
    <property type="evidence" value="ECO:0007669"/>
    <property type="project" value="TreeGrafter"/>
</dbReference>
<reference evidence="4" key="3">
    <citation type="submission" date="2015-02" db="UniProtKB">
        <authorList>
            <consortium name="EnsemblProtists"/>
        </authorList>
    </citation>
    <scope>IDENTIFICATION</scope>
    <source>
        <strain evidence="4">DAOM BR144</strain>
    </source>
</reference>
<reference evidence="5" key="2">
    <citation type="submission" date="2010-04" db="EMBL/GenBank/DDBJ databases">
        <authorList>
            <person name="Buell R."/>
            <person name="Hamilton J."/>
            <person name="Hostetler J."/>
        </authorList>
    </citation>
    <scope>NUCLEOTIDE SEQUENCE [LARGE SCALE GENOMIC DNA]</scope>
    <source>
        <strain evidence="5">DAOM:BR144</strain>
    </source>
</reference>
<evidence type="ECO:0000313" key="5">
    <source>
        <dbReference type="Proteomes" id="UP000019132"/>
    </source>
</evidence>
<dbReference type="STRING" id="431595.K3XC88"/>
<feature type="domain" description="N-acetyltransferase" evidence="3">
    <location>
        <begin position="84"/>
        <end position="253"/>
    </location>
</feature>
<evidence type="ECO:0000313" key="4">
    <source>
        <dbReference type="EnsemblProtists" id="PYU1_T014837"/>
    </source>
</evidence>
<dbReference type="PANTHER" id="PTHR43441">
    <property type="entry name" value="RIBOSOMAL-PROTEIN-SERINE ACETYLTRANSFERASE"/>
    <property type="match status" value="1"/>
</dbReference>
<dbReference type="InterPro" id="IPR016181">
    <property type="entry name" value="Acyl_CoA_acyltransferase"/>
</dbReference>
<dbReference type="VEuPathDB" id="FungiDB:PYU1_G014806"/>
<dbReference type="OMA" id="DADEMIW"/>
<keyword evidence="2" id="KW-0472">Membrane</keyword>
<evidence type="ECO:0000259" key="3">
    <source>
        <dbReference type="PROSITE" id="PS51186"/>
    </source>
</evidence>
<dbReference type="PANTHER" id="PTHR43441:SF2">
    <property type="entry name" value="FAMILY ACETYLTRANSFERASE, PUTATIVE (AFU_ORTHOLOGUE AFUA_7G00850)-RELATED"/>
    <property type="match status" value="1"/>
</dbReference>
<dbReference type="AlphaFoldDB" id="K3XC88"/>
<dbReference type="Gene3D" id="3.40.630.30">
    <property type="match status" value="1"/>
</dbReference>
<evidence type="ECO:0000256" key="2">
    <source>
        <dbReference type="SAM" id="Phobius"/>
    </source>
</evidence>
<reference evidence="5" key="1">
    <citation type="journal article" date="2010" name="Genome Biol.">
        <title>Genome sequence of the necrotrophic plant pathogen Pythium ultimum reveals original pathogenicity mechanisms and effector repertoire.</title>
        <authorList>
            <person name="Levesque C.A."/>
            <person name="Brouwer H."/>
            <person name="Cano L."/>
            <person name="Hamilton J.P."/>
            <person name="Holt C."/>
            <person name="Huitema E."/>
            <person name="Raffaele S."/>
            <person name="Robideau G.P."/>
            <person name="Thines M."/>
            <person name="Win J."/>
            <person name="Zerillo M.M."/>
            <person name="Beakes G.W."/>
            <person name="Boore J.L."/>
            <person name="Busam D."/>
            <person name="Dumas B."/>
            <person name="Ferriera S."/>
            <person name="Fuerstenberg S.I."/>
            <person name="Gachon C.M."/>
            <person name="Gaulin E."/>
            <person name="Govers F."/>
            <person name="Grenville-Briggs L."/>
            <person name="Horner N."/>
            <person name="Hostetler J."/>
            <person name="Jiang R.H."/>
            <person name="Johnson J."/>
            <person name="Krajaejun T."/>
            <person name="Lin H."/>
            <person name="Meijer H.J."/>
            <person name="Moore B."/>
            <person name="Morris P."/>
            <person name="Phuntmart V."/>
            <person name="Puiu D."/>
            <person name="Shetty J."/>
            <person name="Stajich J.E."/>
            <person name="Tripathy S."/>
            <person name="Wawra S."/>
            <person name="van West P."/>
            <person name="Whitty B.R."/>
            <person name="Coutinho P.M."/>
            <person name="Henrissat B."/>
            <person name="Martin F."/>
            <person name="Thomas P.D."/>
            <person name="Tyler B.M."/>
            <person name="De Vries R.P."/>
            <person name="Kamoun S."/>
            <person name="Yandell M."/>
            <person name="Tisserat N."/>
            <person name="Buell C.R."/>
        </authorList>
    </citation>
    <scope>NUCLEOTIDE SEQUENCE</scope>
    <source>
        <strain evidence="5">DAOM:BR144</strain>
    </source>
</reference>
<dbReference type="InParanoid" id="K3XC88"/>
<accession>K3XC88</accession>
<dbReference type="InterPro" id="IPR000182">
    <property type="entry name" value="GNAT_dom"/>
</dbReference>
<keyword evidence="5" id="KW-1185">Reference proteome</keyword>
<sequence length="295" mass="32986">MLAPVVLGGIAAGATVFVATIVAVFFLLQHGGSFERMRHEATGLPTTGDDLKPLLYDELLVKARAMALQPAPLGAAAPLKGECVRIRDFKGEKEDFAALFRISNGEPREGIYREIKYDADDMIWKFLDVGPFDTQQQLKVHLTQQQSDSRHFVLVEPESSAPIGMITLSAHAPRDLRVQIDSLWLTPAFQGGPVATETVLLLLTHLFESVGYRRVEWRCDGHNVRARRAAHSLGFSFEGVLRKHRIVKDCNCDSVMFAAINSEWPMTKEHLERKLHARKQTVDATDTAEDKKKTR</sequence>
<feature type="transmembrane region" description="Helical" evidence="2">
    <location>
        <begin position="6"/>
        <end position="28"/>
    </location>
</feature>
<feature type="region of interest" description="Disordered" evidence="1">
    <location>
        <begin position="275"/>
        <end position="295"/>
    </location>
</feature>
<dbReference type="PROSITE" id="PS51186">
    <property type="entry name" value="GNAT"/>
    <property type="match status" value="1"/>
</dbReference>
<dbReference type="SUPFAM" id="SSF55729">
    <property type="entry name" value="Acyl-CoA N-acyltransferases (Nat)"/>
    <property type="match status" value="1"/>
</dbReference>
<dbReference type="HOGENOM" id="CLU_013985_1_2_1"/>
<dbReference type="Proteomes" id="UP000019132">
    <property type="component" value="Unassembled WGS sequence"/>
</dbReference>
<keyword evidence="2" id="KW-0812">Transmembrane</keyword>
<organism evidence="4 5">
    <name type="scientific">Globisporangium ultimum (strain ATCC 200006 / CBS 805.95 / DAOM BR144)</name>
    <name type="common">Pythium ultimum</name>
    <dbReference type="NCBI Taxonomy" id="431595"/>
    <lineage>
        <taxon>Eukaryota</taxon>
        <taxon>Sar</taxon>
        <taxon>Stramenopiles</taxon>
        <taxon>Oomycota</taxon>
        <taxon>Peronosporomycetes</taxon>
        <taxon>Pythiales</taxon>
        <taxon>Pythiaceae</taxon>
        <taxon>Globisporangium</taxon>
    </lineage>
</organism>
<dbReference type="Pfam" id="PF13302">
    <property type="entry name" value="Acetyltransf_3"/>
    <property type="match status" value="1"/>
</dbReference>
<evidence type="ECO:0000256" key="1">
    <source>
        <dbReference type="SAM" id="MobiDB-lite"/>
    </source>
</evidence>
<dbReference type="InterPro" id="IPR051908">
    <property type="entry name" value="Ribosomal_N-acetyltransferase"/>
</dbReference>
<protein>
    <recommendedName>
        <fullName evidence="3">N-acetyltransferase domain-containing protein</fullName>
    </recommendedName>
</protein>
<dbReference type="EMBL" id="ADOS01001592">
    <property type="status" value="NOT_ANNOTATED_CDS"/>
    <property type="molecule type" value="Genomic_DNA"/>
</dbReference>
<proteinExistence type="predicted"/>
<keyword evidence="2" id="KW-1133">Transmembrane helix</keyword>
<dbReference type="EnsemblProtists" id="PYU1_T014837">
    <property type="protein sequence ID" value="PYU1_T014837"/>
    <property type="gene ID" value="PYU1_G014806"/>
</dbReference>
<dbReference type="GO" id="GO:1990189">
    <property type="term" value="F:protein N-terminal-serine acetyltransferase activity"/>
    <property type="evidence" value="ECO:0007669"/>
    <property type="project" value="TreeGrafter"/>
</dbReference>
<name>K3XC88_GLOUD</name>